<keyword evidence="3" id="KW-1185">Reference proteome</keyword>
<dbReference type="Proteomes" id="UP001165122">
    <property type="component" value="Unassembled WGS sequence"/>
</dbReference>
<dbReference type="InterPro" id="IPR016024">
    <property type="entry name" value="ARM-type_fold"/>
</dbReference>
<dbReference type="Pfam" id="PF08569">
    <property type="entry name" value="Mo25"/>
    <property type="match status" value="1"/>
</dbReference>
<dbReference type="SUPFAM" id="SSF48371">
    <property type="entry name" value="ARM repeat"/>
    <property type="match status" value="1"/>
</dbReference>
<dbReference type="PANTHER" id="PTHR10182:SF3">
    <property type="entry name" value="PROTEIN MO25"/>
    <property type="match status" value="1"/>
</dbReference>
<evidence type="ECO:0000313" key="3">
    <source>
        <dbReference type="Proteomes" id="UP001165122"/>
    </source>
</evidence>
<gene>
    <name evidence="2" type="ORF">TrLO_g8140</name>
</gene>
<dbReference type="InterPro" id="IPR011989">
    <property type="entry name" value="ARM-like"/>
</dbReference>
<dbReference type="OrthoDB" id="609103at2759"/>
<comment type="similarity">
    <text evidence="1">Belongs to the Mo25 family.</text>
</comment>
<name>A0A9W7CC42_9STRA</name>
<dbReference type="Gene3D" id="1.25.10.10">
    <property type="entry name" value="Leucine-rich Repeat Variant"/>
    <property type="match status" value="1"/>
</dbReference>
<accession>A0A9W7CC42</accession>
<reference evidence="3" key="1">
    <citation type="journal article" date="2023" name="Commun. Biol.">
        <title>Genome analysis of Parmales, the sister group of diatoms, reveals the evolutionary specialization of diatoms from phago-mixotrophs to photoautotrophs.</title>
        <authorList>
            <person name="Ban H."/>
            <person name="Sato S."/>
            <person name="Yoshikawa S."/>
            <person name="Yamada K."/>
            <person name="Nakamura Y."/>
            <person name="Ichinomiya M."/>
            <person name="Sato N."/>
            <person name="Blanc-Mathieu R."/>
            <person name="Endo H."/>
            <person name="Kuwata A."/>
            <person name="Ogata H."/>
        </authorList>
    </citation>
    <scope>NUCLEOTIDE SEQUENCE [LARGE SCALE GENOMIC DNA]</scope>
    <source>
        <strain evidence="3">NIES 3700</strain>
    </source>
</reference>
<protein>
    <recommendedName>
        <fullName evidence="4">Mo25-like protein</fullName>
    </recommendedName>
</protein>
<dbReference type="EMBL" id="BRXW01000038">
    <property type="protein sequence ID" value="GMI01949.1"/>
    <property type="molecule type" value="Genomic_DNA"/>
</dbReference>
<evidence type="ECO:0000313" key="2">
    <source>
        <dbReference type="EMBL" id="GMI01949.1"/>
    </source>
</evidence>
<evidence type="ECO:0008006" key="4">
    <source>
        <dbReference type="Google" id="ProtNLM"/>
    </source>
</evidence>
<comment type="caution">
    <text evidence="2">The sequence shown here is derived from an EMBL/GenBank/DDBJ whole genome shotgun (WGS) entry which is preliminary data.</text>
</comment>
<proteinExistence type="inferred from homology"/>
<sequence>MAGLLKALGRKSSDAKSKIDLPLLISTLRSSPSPPNLASLITGIDVLLSPDSKDRKEKLAEIREAMLSTECAAGAEDDASESDPTNVKEPMSVIELCIETLPSLEFESKKSTSQTLLQILTPPPPLPPSFYTLLSTTQNTSPPSCLPLGNLLRHTLTLPQNNTTFLTSPTFLTLTLTTLPISPNFDVLSDVFSTLKTSLNAGTASSFLEEKYESFFDRFEVLLKSDNYVTRRFSLQLLSTVLLSRCNFNVMMRYISSTDSLKITMNLLRDPHTNIQYEAFHVFKVFVVNPRKSPEIIRILKMNQEKLSEFLKGRWEEREGEGNFKEERELVRKTLEEL</sequence>
<dbReference type="GO" id="GO:0043539">
    <property type="term" value="F:protein serine/threonine kinase activator activity"/>
    <property type="evidence" value="ECO:0007669"/>
    <property type="project" value="TreeGrafter"/>
</dbReference>
<dbReference type="PANTHER" id="PTHR10182">
    <property type="entry name" value="CALCIUM-BINDING PROTEIN 39-RELATED"/>
    <property type="match status" value="1"/>
</dbReference>
<dbReference type="AlphaFoldDB" id="A0A9W7CC42"/>
<dbReference type="GO" id="GO:0035556">
    <property type="term" value="P:intracellular signal transduction"/>
    <property type="evidence" value="ECO:0007669"/>
    <property type="project" value="TreeGrafter"/>
</dbReference>
<organism evidence="2 3">
    <name type="scientific">Triparma laevis f. longispina</name>
    <dbReference type="NCBI Taxonomy" id="1714387"/>
    <lineage>
        <taxon>Eukaryota</taxon>
        <taxon>Sar</taxon>
        <taxon>Stramenopiles</taxon>
        <taxon>Ochrophyta</taxon>
        <taxon>Bolidophyceae</taxon>
        <taxon>Parmales</taxon>
        <taxon>Triparmaceae</taxon>
        <taxon>Triparma</taxon>
    </lineage>
</organism>
<dbReference type="InterPro" id="IPR013878">
    <property type="entry name" value="Mo25"/>
</dbReference>
<evidence type="ECO:0000256" key="1">
    <source>
        <dbReference type="ARBA" id="ARBA00011012"/>
    </source>
</evidence>